<evidence type="ECO:0000256" key="1">
    <source>
        <dbReference type="ARBA" id="ARBA00008383"/>
    </source>
</evidence>
<dbReference type="Gene3D" id="3.40.50.10540">
    <property type="entry name" value="Crotonobetainyl-coa:carnitine coa-transferase, domain 1"/>
    <property type="match status" value="2"/>
</dbReference>
<dbReference type="Pfam" id="PF02515">
    <property type="entry name" value="CoA_transf_3"/>
    <property type="match status" value="2"/>
</dbReference>
<feature type="compositionally biased region" description="Low complexity" evidence="3">
    <location>
        <begin position="803"/>
        <end position="819"/>
    </location>
</feature>
<organism evidence="4 5">
    <name type="scientific">Corynebacterium kalidii</name>
    <dbReference type="NCBI Taxonomy" id="2931982"/>
    <lineage>
        <taxon>Bacteria</taxon>
        <taxon>Bacillati</taxon>
        <taxon>Actinomycetota</taxon>
        <taxon>Actinomycetes</taxon>
        <taxon>Mycobacteriales</taxon>
        <taxon>Corynebacteriaceae</taxon>
        <taxon>Corynebacterium</taxon>
    </lineage>
</organism>
<proteinExistence type="inferred from homology"/>
<evidence type="ECO:0000313" key="5">
    <source>
        <dbReference type="Proteomes" id="UP001139207"/>
    </source>
</evidence>
<evidence type="ECO:0000313" key="4">
    <source>
        <dbReference type="EMBL" id="MCJ7858400.1"/>
    </source>
</evidence>
<keyword evidence="5" id="KW-1185">Reference proteome</keyword>
<dbReference type="InterPro" id="IPR050509">
    <property type="entry name" value="CoA-transferase_III"/>
</dbReference>
<dbReference type="PANTHER" id="PTHR48228:SF6">
    <property type="entry name" value="L-CARNITINE COA-TRANSFERASE"/>
    <property type="match status" value="1"/>
</dbReference>
<feature type="region of interest" description="Disordered" evidence="3">
    <location>
        <begin position="800"/>
        <end position="819"/>
    </location>
</feature>
<dbReference type="AlphaFoldDB" id="A0A9X1WJ78"/>
<dbReference type="EMBL" id="JALIEA010000012">
    <property type="protein sequence ID" value="MCJ7858400.1"/>
    <property type="molecule type" value="Genomic_DNA"/>
</dbReference>
<comment type="caution">
    <text evidence="4">The sequence shown here is derived from an EMBL/GenBank/DDBJ whole genome shotgun (WGS) entry which is preliminary data.</text>
</comment>
<protein>
    <submittedName>
        <fullName evidence="4">CoA transferase</fullName>
    </submittedName>
</protein>
<gene>
    <name evidence="4" type="ORF">MUN33_06680</name>
</gene>
<accession>A0A9X1WJ78</accession>
<keyword evidence="2 4" id="KW-0808">Transferase</keyword>
<dbReference type="GO" id="GO:0016740">
    <property type="term" value="F:transferase activity"/>
    <property type="evidence" value="ECO:0007669"/>
    <property type="project" value="UniProtKB-KW"/>
</dbReference>
<dbReference type="InterPro" id="IPR023606">
    <property type="entry name" value="CoA-Trfase_III_dom_1_sf"/>
</dbReference>
<dbReference type="RefSeq" id="WP_244804125.1">
    <property type="nucleotide sequence ID" value="NZ_JALIEA010000012.1"/>
</dbReference>
<comment type="similarity">
    <text evidence="1">Belongs to the CoA-transferase III family.</text>
</comment>
<evidence type="ECO:0000256" key="3">
    <source>
        <dbReference type="SAM" id="MobiDB-lite"/>
    </source>
</evidence>
<dbReference type="Gene3D" id="3.30.1540.10">
    <property type="entry name" value="formyl-coa transferase, domain 3"/>
    <property type="match status" value="2"/>
</dbReference>
<sequence length="819" mass="87891">MTDTVDPPLAGVRVLDLAEGDFQMIGRYFADLGADVLRVEPPGGSRDRRDGVVAEGVSLTFEIANAGKRFVTVDPAGATAREDLDALTADADIVLVDRRSDYVRSNLVDPALLVDSHPEQVVTVLSDFGELSSKKDWASTPDVQFALSTILSRSGLPDREEPLLPPAFLVSGAVAPQAVWMTVTAYYAARRTGTGDLIDFSTLDALVHIFDPPMGMQGSGRTGMDPFDVPHGRPDARALYPIFPTTDGMVRICVLSPRQWRAMLSWLGNPEELSAPEYDSPAYRVEHKDRIFAYYRDLFAGMTTAEAVRQGEELRVPTTSIDELSDVVAEPAFRANGSLRDVALADGRVATLPTGVYTVDGVRTGITGATPDPVPDGTWRAPRLADPLPAGRADTAGDDNPHDNRRLPFAGLRVLDFGVIVMGAETGRLLADYGADVIKIESTGFPDGCRQMSPGVEMTKSFAWGHRNKRSLGLDLTTDDGKALFRALVAEADVVLTNFKPGTLERLGFGYETLAEINPGIVLSESSAYGDTGPWSTKMGYGPLVRAASGLSALWRYPDDPDGFSDTITIYPDHVVGRLNAVAVVALLLRRARTGRGGVVSTAQVDAIFAAMAGHLAAESLEPGSGLAALCGPHDAPRGLFPAAGDDEWIIVDGHGDEHFVALAEVIGHPEWIGDGRFSTDAGRLAHNEELEDALREWASTRDAVTAERLLQDIGVPAGHMMRFADVADDHDFSERGLLTTMTQPQFAEPFPTMAAEGRSLRLGDARSGPAPLQGEHTREVVRDVLGLDEATIDDLVARGVLEPHPSETTSTPTTGEPQ</sequence>
<evidence type="ECO:0000256" key="2">
    <source>
        <dbReference type="ARBA" id="ARBA00022679"/>
    </source>
</evidence>
<dbReference type="InterPro" id="IPR044855">
    <property type="entry name" value="CoA-Trfase_III_dom3_sf"/>
</dbReference>
<dbReference type="SUPFAM" id="SSF89796">
    <property type="entry name" value="CoA-transferase family III (CaiB/BaiF)"/>
    <property type="match status" value="2"/>
</dbReference>
<dbReference type="InterPro" id="IPR003673">
    <property type="entry name" value="CoA-Trfase_fam_III"/>
</dbReference>
<dbReference type="Proteomes" id="UP001139207">
    <property type="component" value="Unassembled WGS sequence"/>
</dbReference>
<name>A0A9X1WJ78_9CORY</name>
<reference evidence="4" key="1">
    <citation type="submission" date="2022-04" db="EMBL/GenBank/DDBJ databases">
        <title>Corynebacterium kalidii LD5P10.</title>
        <authorList>
            <person name="Sun J.Q."/>
        </authorList>
    </citation>
    <scope>NUCLEOTIDE SEQUENCE</scope>
    <source>
        <strain evidence="4">LD5P10</strain>
    </source>
</reference>
<dbReference type="PANTHER" id="PTHR48228">
    <property type="entry name" value="SUCCINYL-COA--D-CITRAMALATE COA-TRANSFERASE"/>
    <property type="match status" value="1"/>
</dbReference>
<feature type="region of interest" description="Disordered" evidence="3">
    <location>
        <begin position="368"/>
        <end position="404"/>
    </location>
</feature>